<dbReference type="InterPro" id="IPR043747">
    <property type="entry name" value="DUF5692"/>
</dbReference>
<feature type="transmembrane region" description="Helical" evidence="1">
    <location>
        <begin position="210"/>
        <end position="228"/>
    </location>
</feature>
<evidence type="ECO:0000313" key="3">
    <source>
        <dbReference type="Proteomes" id="UP000663400"/>
    </source>
</evidence>
<dbReference type="Proteomes" id="UP000663400">
    <property type="component" value="Chromosome"/>
</dbReference>
<organism evidence="2 3">
    <name type="scientific">Lysobacter arenosi</name>
    <dbReference type="NCBI Taxonomy" id="2795387"/>
    <lineage>
        <taxon>Bacteria</taxon>
        <taxon>Pseudomonadati</taxon>
        <taxon>Pseudomonadota</taxon>
        <taxon>Gammaproteobacteria</taxon>
        <taxon>Lysobacterales</taxon>
        <taxon>Lysobacteraceae</taxon>
        <taxon>Lysobacter</taxon>
    </lineage>
</organism>
<accession>A0ABX7RBE5</accession>
<feature type="transmembrane region" description="Helical" evidence="1">
    <location>
        <begin position="379"/>
        <end position="399"/>
    </location>
</feature>
<keyword evidence="1" id="KW-0812">Transmembrane</keyword>
<keyword evidence="1" id="KW-0472">Membrane</keyword>
<reference evidence="2 3" key="1">
    <citation type="submission" date="2021-02" db="EMBL/GenBank/DDBJ databases">
        <title>Lysobacter arenosi sp. nov., isolated from soil of gangwondo yeongwol, south Korea.</title>
        <authorList>
            <person name="Kim K.R."/>
            <person name="Kim K.H."/>
            <person name="Jeon C.O."/>
        </authorList>
    </citation>
    <scope>NUCLEOTIDE SEQUENCE [LARGE SCALE GENOMIC DNA]</scope>
    <source>
        <strain evidence="2 3">R7</strain>
    </source>
</reference>
<dbReference type="EMBL" id="CP071517">
    <property type="protein sequence ID" value="QSX75457.1"/>
    <property type="molecule type" value="Genomic_DNA"/>
</dbReference>
<evidence type="ECO:0000313" key="2">
    <source>
        <dbReference type="EMBL" id="QSX75457.1"/>
    </source>
</evidence>
<evidence type="ECO:0000256" key="1">
    <source>
        <dbReference type="SAM" id="Phobius"/>
    </source>
</evidence>
<name>A0ABX7RBE5_9GAMM</name>
<gene>
    <name evidence="2" type="ORF">HIV01_002635</name>
</gene>
<keyword evidence="1" id="KW-1133">Transmembrane helix</keyword>
<feature type="transmembrane region" description="Helical" evidence="1">
    <location>
        <begin position="180"/>
        <end position="198"/>
    </location>
</feature>
<keyword evidence="3" id="KW-1185">Reference proteome</keyword>
<proteinExistence type="predicted"/>
<sequence>MQTTRTFSGLAGCLLVLLALLLLAGCERRSVDIGQAPEPGAESASPAPGISRTGGEWVVITTGAGRSGEKVASSWYLLRFRADSTVKLLWVMPGHFARERVAYSQVGDVITLRGAVDAPQVNGVAFTLGADQRMVASIPGAGGGDNLSFTHRSIGWPYVHWLLVFAGLTAAFMMWRQWKWFTPIVCGLGIVVMSFYWINESGVTSAFRWVKLYTLVVSIWFIWFLRYTPLHKYRWMRFLVAAILAVNILEAVEVDFKSGYMPNLLNGVAGILNILAITRWNAIGPNRTDVRDLVWPGQVVLWIIAYDIWNVTFSYLNFNEYTSSSIALNLVPTLIALWIPGVWVAARGTTLGFFYLYLFTFSVFVMEKGFVPIPINETWALLVASASFGINLVLCALVWNWKLFQRGPAWLSFGQYRHAERIDTVYDSIHVGLDKIPAMADYPPAKAQPDEANVSASAVR</sequence>
<dbReference type="PROSITE" id="PS51257">
    <property type="entry name" value="PROKAR_LIPOPROTEIN"/>
    <property type="match status" value="1"/>
</dbReference>
<feature type="transmembrane region" description="Helical" evidence="1">
    <location>
        <begin position="264"/>
        <end position="281"/>
    </location>
</feature>
<dbReference type="Pfam" id="PF18948">
    <property type="entry name" value="DUF5692"/>
    <property type="match status" value="1"/>
</dbReference>
<protein>
    <submittedName>
        <fullName evidence="2">Uncharacterized protein</fullName>
    </submittedName>
</protein>
<feature type="transmembrane region" description="Helical" evidence="1">
    <location>
        <begin position="353"/>
        <end position="373"/>
    </location>
</feature>
<feature type="transmembrane region" description="Helical" evidence="1">
    <location>
        <begin position="155"/>
        <end position="173"/>
    </location>
</feature>
<feature type="transmembrane region" description="Helical" evidence="1">
    <location>
        <begin position="326"/>
        <end position="346"/>
    </location>
</feature>
<dbReference type="RefSeq" id="WP_200604787.1">
    <property type="nucleotide sequence ID" value="NZ_CP071517.1"/>
</dbReference>
<feature type="transmembrane region" description="Helical" evidence="1">
    <location>
        <begin position="235"/>
        <end position="252"/>
    </location>
</feature>